<keyword evidence="4" id="KW-0472">Membrane</keyword>
<dbReference type="GO" id="GO:0032259">
    <property type="term" value="P:methylation"/>
    <property type="evidence" value="ECO:0007669"/>
    <property type="project" value="UniProtKB-KW"/>
</dbReference>
<reference evidence="6 7" key="1">
    <citation type="submission" date="2019-02" db="EMBL/GenBank/DDBJ databases">
        <title>Genome sequencing of the rare red list fungi Bondarzewia mesenterica.</title>
        <authorList>
            <person name="Buettner E."/>
            <person name="Kellner H."/>
        </authorList>
    </citation>
    <scope>NUCLEOTIDE SEQUENCE [LARGE SCALE GENOMIC DNA]</scope>
    <source>
        <strain evidence="6 7">DSM 108281</strain>
    </source>
</reference>
<keyword evidence="3" id="KW-1133">Transmembrane helix</keyword>
<evidence type="ECO:0000313" key="7">
    <source>
        <dbReference type="Proteomes" id="UP000310158"/>
    </source>
</evidence>
<dbReference type="Gene3D" id="1.20.120.1630">
    <property type="match status" value="1"/>
</dbReference>
<evidence type="ECO:0000256" key="5">
    <source>
        <dbReference type="RuleBase" id="RU362022"/>
    </source>
</evidence>
<evidence type="ECO:0000313" key="6">
    <source>
        <dbReference type="EMBL" id="THH21277.1"/>
    </source>
</evidence>
<proteinExistence type="inferred from homology"/>
<organism evidence="6 7">
    <name type="scientific">Bondarzewia mesenterica</name>
    <dbReference type="NCBI Taxonomy" id="1095465"/>
    <lineage>
        <taxon>Eukaryota</taxon>
        <taxon>Fungi</taxon>
        <taxon>Dikarya</taxon>
        <taxon>Basidiomycota</taxon>
        <taxon>Agaricomycotina</taxon>
        <taxon>Agaricomycetes</taxon>
        <taxon>Russulales</taxon>
        <taxon>Bondarzewiaceae</taxon>
        <taxon>Bondarzewia</taxon>
    </lineage>
</organism>
<dbReference type="Pfam" id="PF04140">
    <property type="entry name" value="ICMT"/>
    <property type="match status" value="1"/>
</dbReference>
<keyword evidence="5" id="KW-0489">Methyltransferase</keyword>
<dbReference type="GO" id="GO:0005789">
    <property type="term" value="C:endoplasmic reticulum membrane"/>
    <property type="evidence" value="ECO:0007669"/>
    <property type="project" value="UniProtKB-SubCell"/>
</dbReference>
<dbReference type="GO" id="GO:0004671">
    <property type="term" value="F:protein C-terminal S-isoprenylcysteine carboxyl O-methyltransferase activity"/>
    <property type="evidence" value="ECO:0007669"/>
    <property type="project" value="UniProtKB-EC"/>
</dbReference>
<gene>
    <name evidence="6" type="ORF">EW146_g253</name>
</gene>
<evidence type="ECO:0000256" key="2">
    <source>
        <dbReference type="ARBA" id="ARBA00022692"/>
    </source>
</evidence>
<dbReference type="AlphaFoldDB" id="A0A4S4M956"/>
<keyword evidence="7" id="KW-1185">Reference proteome</keyword>
<accession>A0A4S4M956</accession>
<dbReference type="Proteomes" id="UP000310158">
    <property type="component" value="Unassembled WGS sequence"/>
</dbReference>
<dbReference type="EC" id="2.1.1.100" evidence="5"/>
<dbReference type="OrthoDB" id="422086at2759"/>
<keyword evidence="5" id="KW-0808">Transferase</keyword>
<dbReference type="PANTHER" id="PTHR12714:SF24">
    <property type="entry name" value="SLR1182 PROTEIN"/>
    <property type="match status" value="1"/>
</dbReference>
<keyword evidence="5" id="KW-0949">S-adenosyl-L-methionine</keyword>
<keyword evidence="5" id="KW-0256">Endoplasmic reticulum</keyword>
<evidence type="ECO:0000256" key="1">
    <source>
        <dbReference type="ARBA" id="ARBA00004141"/>
    </source>
</evidence>
<comment type="similarity">
    <text evidence="5">Belongs to the class VI-like SAM-binding methyltransferase superfamily. Isoprenylcysteine carboxyl methyltransferase family.</text>
</comment>
<comment type="catalytic activity">
    <reaction evidence="5">
        <text>[protein]-C-terminal S-[(2E,6E)-farnesyl]-L-cysteine + S-adenosyl-L-methionine = [protein]-C-terminal S-[(2E,6E)-farnesyl]-L-cysteine methyl ester + S-adenosyl-L-homocysteine</text>
        <dbReference type="Rhea" id="RHEA:21672"/>
        <dbReference type="Rhea" id="RHEA-COMP:12125"/>
        <dbReference type="Rhea" id="RHEA-COMP:12126"/>
        <dbReference type="ChEBI" id="CHEBI:57856"/>
        <dbReference type="ChEBI" id="CHEBI:59789"/>
        <dbReference type="ChEBI" id="CHEBI:90510"/>
        <dbReference type="ChEBI" id="CHEBI:90511"/>
        <dbReference type="EC" id="2.1.1.100"/>
    </reaction>
</comment>
<evidence type="ECO:0000256" key="3">
    <source>
        <dbReference type="ARBA" id="ARBA00022989"/>
    </source>
</evidence>
<sequence>MSLFKIPILLTGAFFILKALTPPHVSSQAERRPPTLVGRYVSTLVKFMRIAHALSCLCETILIVSYHNPDIPIARVALSTLSRPLSNGAGGIGFSTSFLVGSALAIAGAQLRLACYRALGSLFTFEMSIRNSHKLVTDGPYRYVRHPAYSGLIMTMLGEAVIQFGRGSWLRECGWMETVGRSDEADVE</sequence>
<keyword evidence="2" id="KW-0812">Transmembrane</keyword>
<comment type="caution">
    <text evidence="6">The sequence shown here is derived from an EMBL/GenBank/DDBJ whole genome shotgun (WGS) entry which is preliminary data.</text>
</comment>
<evidence type="ECO:0000256" key="4">
    <source>
        <dbReference type="ARBA" id="ARBA00023136"/>
    </source>
</evidence>
<dbReference type="PANTHER" id="PTHR12714">
    <property type="entry name" value="PROTEIN-S ISOPRENYLCYSTEINE O-METHYLTRANSFERASE"/>
    <property type="match status" value="1"/>
</dbReference>
<dbReference type="EMBL" id="SGPL01000005">
    <property type="protein sequence ID" value="THH21277.1"/>
    <property type="molecule type" value="Genomic_DNA"/>
</dbReference>
<comment type="subcellular location">
    <subcellularLocation>
        <location evidence="5">Endoplasmic reticulum membrane</location>
        <topology evidence="5">Multi-pass membrane protein</topology>
    </subcellularLocation>
    <subcellularLocation>
        <location evidence="1">Membrane</location>
        <topology evidence="1">Multi-pass membrane protein</topology>
    </subcellularLocation>
</comment>
<protein>
    <recommendedName>
        <fullName evidence="5">Protein-S-isoprenylcysteine O-methyltransferase</fullName>
        <ecNumber evidence="5">2.1.1.100</ecNumber>
    </recommendedName>
</protein>
<name>A0A4S4M956_9AGAM</name>
<dbReference type="InterPro" id="IPR007269">
    <property type="entry name" value="ICMT_MeTrfase"/>
</dbReference>